<dbReference type="EMBL" id="MU853406">
    <property type="protein sequence ID" value="KAK4135461.1"/>
    <property type="molecule type" value="Genomic_DNA"/>
</dbReference>
<protein>
    <submittedName>
        <fullName evidence="1">Uncharacterized protein</fullName>
    </submittedName>
</protein>
<dbReference type="Proteomes" id="UP001304895">
    <property type="component" value="Unassembled WGS sequence"/>
</dbReference>
<gene>
    <name evidence="1" type="ORF">BT67DRAFT_441111</name>
</gene>
<proteinExistence type="predicted"/>
<reference evidence="1" key="2">
    <citation type="submission" date="2023-05" db="EMBL/GenBank/DDBJ databases">
        <authorList>
            <consortium name="Lawrence Berkeley National Laboratory"/>
            <person name="Steindorff A."/>
            <person name="Hensen N."/>
            <person name="Bonometti L."/>
            <person name="Westerberg I."/>
            <person name="Brannstrom I.O."/>
            <person name="Guillou S."/>
            <person name="Cros-Aarteil S."/>
            <person name="Calhoun S."/>
            <person name="Haridas S."/>
            <person name="Kuo A."/>
            <person name="Mondo S."/>
            <person name="Pangilinan J."/>
            <person name="Riley R."/>
            <person name="Labutti K."/>
            <person name="Andreopoulos B."/>
            <person name="Lipzen A."/>
            <person name="Chen C."/>
            <person name="Yanf M."/>
            <person name="Daum C."/>
            <person name="Ng V."/>
            <person name="Clum A."/>
            <person name="Ohm R."/>
            <person name="Martin F."/>
            <person name="Silar P."/>
            <person name="Natvig D."/>
            <person name="Lalanne C."/>
            <person name="Gautier V."/>
            <person name="Ament-Velasquez S.L."/>
            <person name="Kruys A."/>
            <person name="Hutchinson M.I."/>
            <person name="Powell A.J."/>
            <person name="Barry K."/>
            <person name="Miller A.N."/>
            <person name="Grigoriev I.V."/>
            <person name="Debuchy R."/>
            <person name="Gladieux P."/>
            <person name="Thoren M.H."/>
            <person name="Johannesson H."/>
        </authorList>
    </citation>
    <scope>NUCLEOTIDE SEQUENCE</scope>
    <source>
        <strain evidence="1">CBS 123565</strain>
    </source>
</reference>
<accession>A0AAN6UML6</accession>
<keyword evidence="2" id="KW-1185">Reference proteome</keyword>
<reference evidence="1" key="1">
    <citation type="journal article" date="2023" name="Mol. Phylogenet. Evol.">
        <title>Genome-scale phylogeny and comparative genomics of the fungal order Sordariales.</title>
        <authorList>
            <person name="Hensen N."/>
            <person name="Bonometti L."/>
            <person name="Westerberg I."/>
            <person name="Brannstrom I.O."/>
            <person name="Guillou S."/>
            <person name="Cros-Aarteil S."/>
            <person name="Calhoun S."/>
            <person name="Haridas S."/>
            <person name="Kuo A."/>
            <person name="Mondo S."/>
            <person name="Pangilinan J."/>
            <person name="Riley R."/>
            <person name="LaButti K."/>
            <person name="Andreopoulos B."/>
            <person name="Lipzen A."/>
            <person name="Chen C."/>
            <person name="Yan M."/>
            <person name="Daum C."/>
            <person name="Ng V."/>
            <person name="Clum A."/>
            <person name="Steindorff A."/>
            <person name="Ohm R.A."/>
            <person name="Martin F."/>
            <person name="Silar P."/>
            <person name="Natvig D.O."/>
            <person name="Lalanne C."/>
            <person name="Gautier V."/>
            <person name="Ament-Velasquez S.L."/>
            <person name="Kruys A."/>
            <person name="Hutchinson M.I."/>
            <person name="Powell A.J."/>
            <person name="Barry K."/>
            <person name="Miller A.N."/>
            <person name="Grigoriev I.V."/>
            <person name="Debuchy R."/>
            <person name="Gladieux P."/>
            <person name="Hiltunen Thoren M."/>
            <person name="Johannesson H."/>
        </authorList>
    </citation>
    <scope>NUCLEOTIDE SEQUENCE</scope>
    <source>
        <strain evidence="1">CBS 123565</strain>
    </source>
</reference>
<evidence type="ECO:0000313" key="1">
    <source>
        <dbReference type="EMBL" id="KAK4135461.1"/>
    </source>
</evidence>
<evidence type="ECO:0000313" key="2">
    <source>
        <dbReference type="Proteomes" id="UP001304895"/>
    </source>
</evidence>
<dbReference type="AlphaFoldDB" id="A0AAN6UML6"/>
<name>A0AAN6UML6_9PEZI</name>
<organism evidence="1 2">
    <name type="scientific">Trichocladium antarcticum</name>
    <dbReference type="NCBI Taxonomy" id="1450529"/>
    <lineage>
        <taxon>Eukaryota</taxon>
        <taxon>Fungi</taxon>
        <taxon>Dikarya</taxon>
        <taxon>Ascomycota</taxon>
        <taxon>Pezizomycotina</taxon>
        <taxon>Sordariomycetes</taxon>
        <taxon>Sordariomycetidae</taxon>
        <taxon>Sordariales</taxon>
        <taxon>Chaetomiaceae</taxon>
        <taxon>Trichocladium</taxon>
    </lineage>
</organism>
<sequence>MLTGYDCHGLLLLLLFVANGWTTVGYTLYVLDYDGQRQTVLLSRCDGVFSVPR</sequence>
<comment type="caution">
    <text evidence="1">The sequence shown here is derived from an EMBL/GenBank/DDBJ whole genome shotgun (WGS) entry which is preliminary data.</text>
</comment>